<feature type="region of interest" description="Disordered" evidence="3">
    <location>
        <begin position="442"/>
        <end position="467"/>
    </location>
</feature>
<dbReference type="InterPro" id="IPR035979">
    <property type="entry name" value="RBD_domain_sf"/>
</dbReference>
<dbReference type="InParanoid" id="A0A401GHB8"/>
<dbReference type="FunCoup" id="A0A401GHB8">
    <property type="interactions" value="8"/>
</dbReference>
<gene>
    <name evidence="5" type="ORF">SCP_0312220</name>
</gene>
<dbReference type="RefSeq" id="XP_027612406.1">
    <property type="nucleotide sequence ID" value="XM_027756605.1"/>
</dbReference>
<reference evidence="5 6" key="1">
    <citation type="journal article" date="2018" name="Sci. Rep.">
        <title>Genome sequence of the cauliflower mushroom Sparassis crispa (Hanabiratake) and its association with beneficial usage.</title>
        <authorList>
            <person name="Kiyama R."/>
            <person name="Furutani Y."/>
            <person name="Kawaguchi K."/>
            <person name="Nakanishi T."/>
        </authorList>
    </citation>
    <scope>NUCLEOTIDE SEQUENCE [LARGE SCALE GENOMIC DNA]</scope>
</reference>
<dbReference type="STRING" id="139825.A0A401GHB8"/>
<dbReference type="InterPro" id="IPR000504">
    <property type="entry name" value="RRM_dom"/>
</dbReference>
<dbReference type="AlphaFoldDB" id="A0A401GHB8"/>
<dbReference type="PROSITE" id="PS50102">
    <property type="entry name" value="RRM"/>
    <property type="match status" value="1"/>
</dbReference>
<feature type="region of interest" description="Disordered" evidence="3">
    <location>
        <begin position="1"/>
        <end position="47"/>
    </location>
</feature>
<feature type="compositionally biased region" description="Polar residues" evidence="3">
    <location>
        <begin position="171"/>
        <end position="184"/>
    </location>
</feature>
<dbReference type="OrthoDB" id="417481at2759"/>
<dbReference type="EMBL" id="BFAD01000003">
    <property type="protein sequence ID" value="GBE81493.1"/>
    <property type="molecule type" value="Genomic_DNA"/>
</dbReference>
<evidence type="ECO:0000256" key="2">
    <source>
        <dbReference type="PROSITE-ProRule" id="PRU00176"/>
    </source>
</evidence>
<evidence type="ECO:0000313" key="6">
    <source>
        <dbReference type="Proteomes" id="UP000287166"/>
    </source>
</evidence>
<protein>
    <recommendedName>
        <fullName evidence="4">RRM domain-containing protein</fullName>
    </recommendedName>
</protein>
<proteinExistence type="predicted"/>
<feature type="region of interest" description="Disordered" evidence="3">
    <location>
        <begin position="817"/>
        <end position="879"/>
    </location>
</feature>
<accession>A0A401GHB8</accession>
<keyword evidence="6" id="KW-1185">Reference proteome</keyword>
<evidence type="ECO:0000256" key="1">
    <source>
        <dbReference type="ARBA" id="ARBA00022884"/>
    </source>
</evidence>
<feature type="domain" description="RRM" evidence="4">
    <location>
        <begin position="245"/>
        <end position="332"/>
    </location>
</feature>
<sequence length="879" mass="96702">MDRSPVPFPSLLHQAEESQNMDSRPAIPSRVHSSPSLPNLWLPAHNGPLPHHLAPRHQVRYRPHLRPLDLASSPTSSPTKLRGPYATPVKAEPSRSPSRVPSMLTPPLTPSSSFNSNTHEAPSTPPEATSPLRWIHHAVDSFSDTTLIADADYSPTSLKGNRSLPRAGYLTPSSGRTHSISSDGEPSYSPGLSGQSDAADLASALAAGISDLDLTPRDERKLALSQEHPLDAVNDLRVTETTPSRFLMVKNVPPSTSFATLRMAFSSMGDIKGIFVRFQVSHSVILLAFFDVREATRAKSQISGQTLPGLEDVCLEAGFVTGEQLDILTGRSPFVTEMDGAIYVTVEDCVVDAASLRNVLASFGELISFEAVGADPHDQTYLVEYYDVRTTASVFKQLNNRTILNARLRLSRKDTDRYQSADDSLLAAGSSHQPAMFSLNGTAQQETERSLQGRVRPRSVSASETMGAPDAVYRSWKGRESPTEHGRRPSNDLFFDAIGKTSALLETPSRPRSISIGTDNMVRSTRPALGYNASTPAYHYSEHPYSQGHSSASAPLYAAPSYAYSQSMYAPEVRMYGTMDADVAASSHWAFAAPPAPTIEYYLPPSPRVAAYQPYPSTPRKAVHSDHQRQYQQQGYPGQTDFGGISAYGTTSDVHAFHSYTASALDFSERDTQGQLGAAMQQGNDKNQLNIAAIEEGKDMRTTVMVKNIPNKMSDKDLMAFINKVCPRRIDFLYLRMDFQNGCNVGYAFVNFISVGDLLHFAKTQLGVKWNMYSSEKVLQMCYATYQGKEAAVEKFKNSCIMDERESWRPKIFYSDGPNQGLPEPFPPPTHLRRKERSSHNRGALFVPGAHHVQGQGPHRDGGSTLYHYRAPPPRMSTR</sequence>
<dbReference type="GO" id="GO:0003723">
    <property type="term" value="F:RNA binding"/>
    <property type="evidence" value="ECO:0007669"/>
    <property type="project" value="UniProtKB-UniRule"/>
</dbReference>
<feature type="region of interest" description="Disordered" evidence="3">
    <location>
        <begin position="152"/>
        <end position="195"/>
    </location>
</feature>
<dbReference type="Pfam" id="PF04059">
    <property type="entry name" value="RRM_2"/>
    <property type="match status" value="1"/>
</dbReference>
<dbReference type="InterPro" id="IPR012677">
    <property type="entry name" value="Nucleotide-bd_a/b_plait_sf"/>
</dbReference>
<name>A0A401GHB8_9APHY</name>
<feature type="region of interest" description="Disordered" evidence="3">
    <location>
        <begin position="67"/>
        <end position="130"/>
    </location>
</feature>
<dbReference type="PANTHER" id="PTHR23189">
    <property type="entry name" value="RNA RECOGNITION MOTIF-CONTAINING"/>
    <property type="match status" value="1"/>
</dbReference>
<dbReference type="Gene3D" id="3.30.70.330">
    <property type="match status" value="2"/>
</dbReference>
<evidence type="ECO:0000259" key="4">
    <source>
        <dbReference type="PROSITE" id="PS50102"/>
    </source>
</evidence>
<feature type="compositionally biased region" description="Low complexity" evidence="3">
    <location>
        <begin position="101"/>
        <end position="113"/>
    </location>
</feature>
<dbReference type="Proteomes" id="UP000287166">
    <property type="component" value="Unassembled WGS sequence"/>
</dbReference>
<comment type="caution">
    <text evidence="5">The sequence shown here is derived from an EMBL/GenBank/DDBJ whole genome shotgun (WGS) entry which is preliminary data.</text>
</comment>
<dbReference type="InterPro" id="IPR007201">
    <property type="entry name" value="Mei2-like_Rrm_C"/>
</dbReference>
<keyword evidence="1 2" id="KW-0694">RNA-binding</keyword>
<dbReference type="GeneID" id="38778410"/>
<organism evidence="5 6">
    <name type="scientific">Sparassis crispa</name>
    <dbReference type="NCBI Taxonomy" id="139825"/>
    <lineage>
        <taxon>Eukaryota</taxon>
        <taxon>Fungi</taxon>
        <taxon>Dikarya</taxon>
        <taxon>Basidiomycota</taxon>
        <taxon>Agaricomycotina</taxon>
        <taxon>Agaricomycetes</taxon>
        <taxon>Polyporales</taxon>
        <taxon>Sparassidaceae</taxon>
        <taxon>Sparassis</taxon>
    </lineage>
</organism>
<evidence type="ECO:0000256" key="3">
    <source>
        <dbReference type="SAM" id="MobiDB-lite"/>
    </source>
</evidence>
<evidence type="ECO:0000313" key="5">
    <source>
        <dbReference type="EMBL" id="GBE81493.1"/>
    </source>
</evidence>
<dbReference type="Pfam" id="PF00076">
    <property type="entry name" value="RRM_1"/>
    <property type="match status" value="1"/>
</dbReference>
<dbReference type="SUPFAM" id="SSF54928">
    <property type="entry name" value="RNA-binding domain, RBD"/>
    <property type="match status" value="2"/>
</dbReference>